<organism evidence="1 2">
    <name type="scientific">Sphingobacterium daejeonense</name>
    <dbReference type="NCBI Taxonomy" id="371142"/>
    <lineage>
        <taxon>Bacteria</taxon>
        <taxon>Pseudomonadati</taxon>
        <taxon>Bacteroidota</taxon>
        <taxon>Sphingobacteriia</taxon>
        <taxon>Sphingobacteriales</taxon>
        <taxon>Sphingobacteriaceae</taxon>
        <taxon>Sphingobacterium</taxon>
    </lineage>
</organism>
<protein>
    <submittedName>
        <fullName evidence="1">Uncharacterized protein</fullName>
    </submittedName>
</protein>
<reference evidence="2" key="1">
    <citation type="journal article" date="2019" name="Int. J. Syst. Evol. Microbiol.">
        <title>The Global Catalogue of Microorganisms (GCM) 10K type strain sequencing project: providing services to taxonomists for standard genome sequencing and annotation.</title>
        <authorList>
            <consortium name="The Broad Institute Genomics Platform"/>
            <consortium name="The Broad Institute Genome Sequencing Center for Infectious Disease"/>
            <person name="Wu L."/>
            <person name="Ma J."/>
        </authorList>
    </citation>
    <scope>NUCLEOTIDE SEQUENCE [LARGE SCALE GENOMIC DNA]</scope>
    <source>
        <strain evidence="2">CCUG 52468</strain>
    </source>
</reference>
<sequence length="289" mass="33067">MEVIKIIYIILGTFFMREQPGLIAEKATVTVDPIKKEVVIFQENLISATDIKDVKQTEEYRKLAANELNWVKELEPFQNKTLTFEEKDGKINAKLSFNYADPKDLAGIHIGFDKNEFNVFKEEKLSPLTGENRVEEPYLIYGSKTPFSFKVDVFNEWLEPNFQTATFNQEFVNQPLVAKKSDDIKGKSLIQMPSWTQPGTNPAGEALKIFFAEDQDFALINEEIEIEVKYFDNNTVMIPMTEDIGPLKKGDNYFIYKVYNDMNGVGLIPSAKNGKILSKNEIYLAMPTE</sequence>
<keyword evidence="2" id="KW-1185">Reference proteome</keyword>
<dbReference type="RefSeq" id="WP_380894437.1">
    <property type="nucleotide sequence ID" value="NZ_JBHTKY010000001.1"/>
</dbReference>
<gene>
    <name evidence="1" type="ORF">ACFQ2C_01130</name>
</gene>
<dbReference type="EMBL" id="JBHTKY010000001">
    <property type="protein sequence ID" value="MFD1164200.1"/>
    <property type="molecule type" value="Genomic_DNA"/>
</dbReference>
<evidence type="ECO:0000313" key="2">
    <source>
        <dbReference type="Proteomes" id="UP001597205"/>
    </source>
</evidence>
<name>A0ABW3RGQ8_9SPHI</name>
<proteinExistence type="predicted"/>
<accession>A0ABW3RGQ8</accession>
<comment type="caution">
    <text evidence="1">The sequence shown here is derived from an EMBL/GenBank/DDBJ whole genome shotgun (WGS) entry which is preliminary data.</text>
</comment>
<dbReference type="Proteomes" id="UP001597205">
    <property type="component" value="Unassembled WGS sequence"/>
</dbReference>
<evidence type="ECO:0000313" key="1">
    <source>
        <dbReference type="EMBL" id="MFD1164200.1"/>
    </source>
</evidence>